<evidence type="ECO:0000256" key="1">
    <source>
        <dbReference type="ARBA" id="ARBA00006541"/>
    </source>
</evidence>
<proteinExistence type="inferred from homology"/>
<dbReference type="PANTHER" id="PTHR30524">
    <property type="entry name" value="MANNITOL-1-PHOSPHATE 5-DEHYDROGENASE"/>
    <property type="match status" value="1"/>
</dbReference>
<dbReference type="GO" id="GO:0005829">
    <property type="term" value="C:cytosol"/>
    <property type="evidence" value="ECO:0007669"/>
    <property type="project" value="TreeGrafter"/>
</dbReference>
<dbReference type="GO" id="GO:0008926">
    <property type="term" value="F:mannitol-1-phosphate 5-dehydrogenase activity"/>
    <property type="evidence" value="ECO:0007669"/>
    <property type="project" value="UniProtKB-EC"/>
</dbReference>
<dbReference type="Gene3D" id="3.40.50.720">
    <property type="entry name" value="NAD(P)-binding Rossmann-like Domain"/>
    <property type="match status" value="1"/>
</dbReference>
<dbReference type="GO" id="GO:0006979">
    <property type="term" value="P:response to oxidative stress"/>
    <property type="evidence" value="ECO:0007669"/>
    <property type="project" value="UniProtKB-ARBA"/>
</dbReference>
<dbReference type="GO" id="GO:0019592">
    <property type="term" value="P:mannitol catabolic process"/>
    <property type="evidence" value="ECO:0007669"/>
    <property type="project" value="TreeGrafter"/>
</dbReference>
<feature type="domain" description="Mannitol dehydrogenase N-terminal" evidence="8">
    <location>
        <begin position="4"/>
        <end position="189"/>
    </location>
</feature>
<dbReference type="HAMAP" id="MF_00196">
    <property type="entry name" value="Mannitol_dehydrog"/>
    <property type="match status" value="1"/>
</dbReference>
<evidence type="ECO:0000259" key="9">
    <source>
        <dbReference type="Pfam" id="PF08125"/>
    </source>
</evidence>
<dbReference type="EC" id="1.1.1.17" evidence="3"/>
<evidence type="ECO:0000256" key="6">
    <source>
        <dbReference type="ARBA" id="ARBA00023027"/>
    </source>
</evidence>
<protein>
    <recommendedName>
        <fullName evidence="4">Mannitol-1-phosphate 5-dehydrogenase</fullName>
        <ecNumber evidence="3">1.1.1.17</ecNumber>
    </recommendedName>
</protein>
<dbReference type="InterPro" id="IPR013131">
    <property type="entry name" value="Mannitol_DH_N"/>
</dbReference>
<dbReference type="InterPro" id="IPR013328">
    <property type="entry name" value="6PGD_dom2"/>
</dbReference>
<evidence type="ECO:0000259" key="8">
    <source>
        <dbReference type="Pfam" id="PF01232"/>
    </source>
</evidence>
<dbReference type="NCBIfam" id="NF002652">
    <property type="entry name" value="PRK02318.2-5"/>
    <property type="match status" value="1"/>
</dbReference>
<dbReference type="InterPro" id="IPR013118">
    <property type="entry name" value="Mannitol_DH_C"/>
</dbReference>
<dbReference type="PANTHER" id="PTHR30524:SF0">
    <property type="entry name" value="ALTRONATE OXIDOREDUCTASE-RELATED"/>
    <property type="match status" value="1"/>
</dbReference>
<dbReference type="InterPro" id="IPR036291">
    <property type="entry name" value="NAD(P)-bd_dom_sf"/>
</dbReference>
<dbReference type="Pfam" id="PF01232">
    <property type="entry name" value="Mannitol_dh"/>
    <property type="match status" value="1"/>
</dbReference>
<reference evidence="10" key="2">
    <citation type="submission" date="2020-02" db="EMBL/GenBank/DDBJ databases">
        <authorList>
            <person name="Gilchrist C.L.M."/>
            <person name="Chooi Y.-H."/>
        </authorList>
    </citation>
    <scope>NUCLEOTIDE SEQUENCE</scope>
    <source>
        <strain evidence="10">MST-FP2251</strain>
    </source>
</reference>
<comment type="subunit">
    <text evidence="2">Monomer.</text>
</comment>
<evidence type="ECO:0000313" key="10">
    <source>
        <dbReference type="EMBL" id="KAF9893904.1"/>
    </source>
</evidence>
<dbReference type="NCBIfam" id="NF002647">
    <property type="entry name" value="PRK02318.1-3"/>
    <property type="match status" value="1"/>
</dbReference>
<evidence type="ECO:0000256" key="4">
    <source>
        <dbReference type="ARBA" id="ARBA00016219"/>
    </source>
</evidence>
<dbReference type="AlphaFoldDB" id="A0AAD4CWB5"/>
<comment type="catalytic activity">
    <reaction evidence="7">
        <text>D-mannitol 1-phosphate + NAD(+) = beta-D-fructose 6-phosphate + NADH + H(+)</text>
        <dbReference type="Rhea" id="RHEA:19661"/>
        <dbReference type="ChEBI" id="CHEBI:15378"/>
        <dbReference type="ChEBI" id="CHEBI:57540"/>
        <dbReference type="ChEBI" id="CHEBI:57634"/>
        <dbReference type="ChEBI" id="CHEBI:57945"/>
        <dbReference type="ChEBI" id="CHEBI:61381"/>
        <dbReference type="EC" id="1.1.1.17"/>
    </reaction>
</comment>
<evidence type="ECO:0000256" key="7">
    <source>
        <dbReference type="ARBA" id="ARBA00048615"/>
    </source>
</evidence>
<feature type="domain" description="Mannitol dehydrogenase C-terminal" evidence="9">
    <location>
        <begin position="205"/>
        <end position="347"/>
    </location>
</feature>
<gene>
    <name evidence="10" type="ORF">FE257_010074</name>
</gene>
<keyword evidence="6" id="KW-0520">NAD</keyword>
<evidence type="ECO:0000313" key="11">
    <source>
        <dbReference type="Proteomes" id="UP001194746"/>
    </source>
</evidence>
<dbReference type="InterPro" id="IPR000669">
    <property type="entry name" value="Mannitol_DH"/>
</dbReference>
<reference evidence="10" key="1">
    <citation type="journal article" date="2019" name="Beilstein J. Org. Chem.">
        <title>Nanangenines: drimane sesquiterpenoids as the dominant metabolite cohort of a novel Australian fungus, Aspergillus nanangensis.</title>
        <authorList>
            <person name="Lacey H.J."/>
            <person name="Gilchrist C.L.M."/>
            <person name="Crombie A."/>
            <person name="Kalaitzis J.A."/>
            <person name="Vuong D."/>
            <person name="Rutledge P.J."/>
            <person name="Turner P."/>
            <person name="Pitt J.I."/>
            <person name="Lacey E."/>
            <person name="Chooi Y.H."/>
            <person name="Piggott A.M."/>
        </authorList>
    </citation>
    <scope>NUCLEOTIDE SEQUENCE</scope>
    <source>
        <strain evidence="10">MST-FP2251</strain>
    </source>
</reference>
<dbReference type="InterPro" id="IPR023028">
    <property type="entry name" value="Mannitol_1_phos_5_DH"/>
</dbReference>
<dbReference type="FunFam" id="3.40.50.720:FF:000316">
    <property type="entry name" value="Mannitol-1-phosphate 5-dehydrogenase"/>
    <property type="match status" value="1"/>
</dbReference>
<comment type="caution">
    <text evidence="10">The sequence shown here is derived from an EMBL/GenBank/DDBJ whole genome shotgun (WGS) entry which is preliminary data.</text>
</comment>
<name>A0AAD4CWB5_ASPNN</name>
<dbReference type="SUPFAM" id="SSF48179">
    <property type="entry name" value="6-phosphogluconate dehydrogenase C-terminal domain-like"/>
    <property type="match status" value="1"/>
</dbReference>
<dbReference type="FunFam" id="1.10.1040.10:FF:000009">
    <property type="entry name" value="Mannitol-1-phosphate 5-dehydrogenase"/>
    <property type="match status" value="1"/>
</dbReference>
<dbReference type="Proteomes" id="UP001194746">
    <property type="component" value="Unassembled WGS sequence"/>
</dbReference>
<dbReference type="PRINTS" id="PR00084">
    <property type="entry name" value="MTLDHDRGNASE"/>
</dbReference>
<evidence type="ECO:0000256" key="3">
    <source>
        <dbReference type="ARBA" id="ARBA00012939"/>
    </source>
</evidence>
<dbReference type="Pfam" id="PF08125">
    <property type="entry name" value="Mannitol_dh_C"/>
    <property type="match status" value="1"/>
</dbReference>
<dbReference type="Gene3D" id="1.10.1040.10">
    <property type="entry name" value="N-(1-d-carboxylethyl)-l-norvaline Dehydrogenase, domain 2"/>
    <property type="match status" value="1"/>
</dbReference>
<dbReference type="GO" id="GO:0009408">
    <property type="term" value="P:response to heat"/>
    <property type="evidence" value="ECO:0007669"/>
    <property type="project" value="UniProtKB-ARBA"/>
</dbReference>
<dbReference type="InterPro" id="IPR008927">
    <property type="entry name" value="6-PGluconate_DH-like_C_sf"/>
</dbReference>
<accession>A0AAD4CWB5</accession>
<dbReference type="EMBL" id="VCAU01000006">
    <property type="protein sequence ID" value="KAF9893904.1"/>
    <property type="molecule type" value="Genomic_DNA"/>
</dbReference>
<organism evidence="10 11">
    <name type="scientific">Aspergillus nanangensis</name>
    <dbReference type="NCBI Taxonomy" id="2582783"/>
    <lineage>
        <taxon>Eukaryota</taxon>
        <taxon>Fungi</taxon>
        <taxon>Dikarya</taxon>
        <taxon>Ascomycota</taxon>
        <taxon>Pezizomycotina</taxon>
        <taxon>Eurotiomycetes</taxon>
        <taxon>Eurotiomycetidae</taxon>
        <taxon>Eurotiales</taxon>
        <taxon>Aspergillaceae</taxon>
        <taxon>Aspergillus</taxon>
        <taxon>Aspergillus subgen. Circumdati</taxon>
    </lineage>
</organism>
<evidence type="ECO:0000256" key="2">
    <source>
        <dbReference type="ARBA" id="ARBA00011245"/>
    </source>
</evidence>
<keyword evidence="5" id="KW-0560">Oxidoreductase</keyword>
<evidence type="ECO:0000256" key="5">
    <source>
        <dbReference type="ARBA" id="ARBA00023002"/>
    </source>
</evidence>
<sequence>MSKKAIQFGGGNIGRGFVAEFLHDAGYEVVFVDVMDAVVSDLQTTPSYTVTEVSKEGESTKTITNYRAINSKTHADDAVKEIATAEIVTCAVGPNILKFIAPLIAKGIDARTESKPLAVIACENAIGATDTLHKFIKENTKEDRLSSLPDRARFANSAIDRIVPNQPPNHGLNVRIESFYEWAVEQDPFGPGGHPDIPAIHWVNKLEPYIERKLFTVNTGHATTAYYGHLRGKETIAEALADEEILGHVHRVLDETASLIVAKHGIDEKEQKEYVDLIIRRFSNPHLEDNVERVGRAPIRKLSRKERFIGPASQLAERGQKFDALVNTIEMALRFQNVPGDEESAELAKIMKEKSAEDATSYLTGLEKSHPLYPHVLERVTKVQQDTK</sequence>
<keyword evidence="11" id="KW-1185">Reference proteome</keyword>
<dbReference type="SUPFAM" id="SSF51735">
    <property type="entry name" value="NAD(P)-binding Rossmann-fold domains"/>
    <property type="match status" value="1"/>
</dbReference>
<comment type="similarity">
    <text evidence="1">Belongs to the mannitol dehydrogenase family.</text>
</comment>